<dbReference type="Gene3D" id="2.20.200.10">
    <property type="entry name" value="Outer membrane efflux proteins (OEP)"/>
    <property type="match status" value="1"/>
</dbReference>
<dbReference type="Gene3D" id="2.40.30.170">
    <property type="match status" value="1"/>
</dbReference>
<dbReference type="Gene3D" id="1.10.287.470">
    <property type="entry name" value="Helix hairpin bin"/>
    <property type="match status" value="1"/>
</dbReference>
<dbReference type="SUPFAM" id="SSF82714">
    <property type="entry name" value="Multidrug efflux transporter AcrB TolC docking domain, DN and DC subdomains"/>
    <property type="match status" value="2"/>
</dbReference>
<dbReference type="Gene3D" id="2.40.420.20">
    <property type="match status" value="1"/>
</dbReference>
<feature type="transmembrane region" description="Helical" evidence="2">
    <location>
        <begin position="667"/>
        <end position="688"/>
    </location>
</feature>
<sequence>MLAGAAACSSETDTVTEPPVRPIKLVTVEASSNRFPVSYPAVIEAAQSSVLTFQVNGLLQELPVTEGLPVERGALIAKLDQRDYQNNFNSAKAQYDNAESEYQRARRLFEENAISRSVLEQRRSQRDITKAQFDTAQKALDDTELRAPFSGQIAQINVENFQNVSAQQAIVTLQSTGDVEAVFDMPARVLAYVPQINPVDTTVTLDAAPNVKIPAEFKEATGQADPTTQTYRVRFTFAPPDNLLILPGMTGKVDAVFIYNGDQIDLGVSVPTGSVLAEGDEQYVWILNEDEMTVSKRSVTVSQDRFGEEVAITAGLQGGEIIAGAGASYLQEGMRVRAWENGQQKLCSGNVLTQYPGASPEEVANEVAEPLETALQEMQEVEEIRSTSRSGFSEISVDIKYEFSPSKSDLQLIWTKLRNKVNDAQGSLPPGAGPSVVFDDFGDVYGLYYLLTGEGYSADELLDYAKELRKDLLQVDDVGKVSFGGEQTEVIYVEIARERASALGVSLSNVFTALSTQNAVVSAGTVKLGENRFVIAPSGDIDSVDAIGNLLVTTSSDGAVTYLRDIATVTRGYQDPASMMIRFNGEPSLAIGVSNVTGANVVKMGDAIDAKLAEVEGQRPIGMELHEFYHQGKIVNASVQDFAVNVGMALAIVLGTLLIFMGPRSGLVIGSVLLLTIAATLATMNLTGIPMHRISLGALIIALGMLVDNAIVVTEGILIGVQSGRRKLDIANEVVGKTKWPLLGGTLVGIIAFAPIGFAPGSTAEYTGDLFWVIMISLLYSWVFALTLTPLFCHWLFQEKEAGGTVVQEDGRFAKGFKWFVRRALKFRWIVALGAAGVFCAAIWGFQFVKSGFFPASTTPQIVVDYWLPEGVDITTTDADLRDLEAFVGGLDGVESVQTLVGGGALRYMLVYNFESQNPAYGQILARVDDYNKISTLIPQIQSHIDENYPNAQGKVWRFILGPGGGSKIEATFKGPDPKVLRRLANEAKAIMAADGRALSIKDDWRQPVSVIEPIYSESKGRQLGVSREDFANALQTNFSGRNVGVYREGDKLIPIISRAPEDERVGIENIWEIRTLSSATGRVVPLSQAMDGVRTVWRDAQIRREDRVWTIKAQADPYPDELASDLLSRIRGPIEAIALPQGYTLEWDGEIGSSTEANENLASTIPLGLLAMVLVVVVLFNALRQPLVIWLVVPLSIIGVVIGLVTTGTPMEFMAILGVLSLSGLLIKNAIVLVDQMNLEISEGKPRYDAVVDSAASRVRPVMMGSLTTVLGVLPLFGDAFFRSMAVVLVYGLSFATLLTLVIVPVLYAMMFNIRPTETTAGAAAKANLPETPEAWAMAQEAVGDVEVGLQLNWELDVWGRIRSGQQAAAAGAEAAEADYLFSQYSLAAGVARSYFLAIEAGLQESVAQDTVDALTETTRIVNVQYENGLASSQDLALTKSDLATARDTLTATSGAKRDAVRALEILLGRYPGAELQVRTSLPDAPASPPPGVPSEILERRPDLIAAERNVAAAFNSLDSAKAARLPAISLTSNIGGASGSLSNLLDPANVAWTVAGNLLAPLFDGGARQSQVDVSTAEQKQAVAAYGQAALEAFGEVETNLDQGVVLDNRVDALTEAAKEANEAYRVARLRYNEGETDLIDVLTIQQRVFAAESNLASIRRSLLEQRVNLNLALGGSY</sequence>
<dbReference type="NCBIfam" id="TIGR01845">
    <property type="entry name" value="outer_NodT"/>
    <property type="match status" value="1"/>
</dbReference>
<keyword evidence="2" id="KW-0812">Transmembrane</keyword>
<keyword evidence="2" id="KW-1133">Transmembrane helix</keyword>
<evidence type="ECO:0000313" key="4">
    <source>
        <dbReference type="EMBL" id="CAK9039482.1"/>
    </source>
</evidence>
<comment type="caution">
    <text evidence="4">The sequence shown here is derived from an EMBL/GenBank/DDBJ whole genome shotgun (WGS) entry which is preliminary data.</text>
</comment>
<accession>A0ABP0LL90</accession>
<dbReference type="InterPro" id="IPR001036">
    <property type="entry name" value="Acrflvin-R"/>
</dbReference>
<dbReference type="Gene3D" id="1.20.1600.10">
    <property type="entry name" value="Outer membrane efflux proteins (OEP)"/>
    <property type="match status" value="1"/>
</dbReference>
<dbReference type="Gene3D" id="1.20.1640.10">
    <property type="entry name" value="Multidrug efflux transporter AcrB transmembrane domain"/>
    <property type="match status" value="2"/>
</dbReference>
<feature type="transmembrane region" description="Helical" evidence="2">
    <location>
        <begin position="1214"/>
        <end position="1235"/>
    </location>
</feature>
<name>A0ABP0LL90_9DINO</name>
<dbReference type="Pfam" id="PF02321">
    <property type="entry name" value="OEP"/>
    <property type="match status" value="2"/>
</dbReference>
<dbReference type="EMBL" id="CAXAMM010016668">
    <property type="protein sequence ID" value="CAK9039482.1"/>
    <property type="molecule type" value="Genomic_DNA"/>
</dbReference>
<dbReference type="Pfam" id="PF00873">
    <property type="entry name" value="ACR_tran"/>
    <property type="match status" value="1"/>
</dbReference>
<dbReference type="Gene3D" id="2.40.50.100">
    <property type="match status" value="1"/>
</dbReference>
<evidence type="ECO:0000256" key="1">
    <source>
        <dbReference type="SAM" id="Coils"/>
    </source>
</evidence>
<feature type="transmembrane region" description="Helical" evidence="2">
    <location>
        <begin position="827"/>
        <end position="846"/>
    </location>
</feature>
<dbReference type="Proteomes" id="UP001642464">
    <property type="component" value="Unassembled WGS sequence"/>
</dbReference>
<feature type="transmembrane region" description="Helical" evidence="2">
    <location>
        <begin position="1162"/>
        <end position="1181"/>
    </location>
</feature>
<dbReference type="InterPro" id="IPR027463">
    <property type="entry name" value="AcrB_DN_DC_subdom"/>
</dbReference>
<dbReference type="InterPro" id="IPR058625">
    <property type="entry name" value="MdtA-like_BSH"/>
</dbReference>
<proteinExistence type="predicted"/>
<dbReference type="PANTHER" id="PTHR32063:SF18">
    <property type="entry name" value="CATION EFFLUX SYSTEM PROTEIN"/>
    <property type="match status" value="1"/>
</dbReference>
<dbReference type="PANTHER" id="PTHR32063">
    <property type="match status" value="1"/>
</dbReference>
<feature type="domain" description="Multidrug resistance protein MdtA-like barrel-sandwich hybrid" evidence="3">
    <location>
        <begin position="52"/>
        <end position="169"/>
    </location>
</feature>
<dbReference type="SUPFAM" id="SSF56954">
    <property type="entry name" value="Outer membrane efflux proteins (OEP)"/>
    <property type="match status" value="1"/>
</dbReference>
<dbReference type="Gene3D" id="3.30.70.1440">
    <property type="entry name" value="Multidrug efflux transporter AcrB pore domain"/>
    <property type="match status" value="1"/>
</dbReference>
<keyword evidence="2" id="KW-0472">Membrane</keyword>
<evidence type="ECO:0000313" key="5">
    <source>
        <dbReference type="Proteomes" id="UP001642464"/>
    </source>
</evidence>
<evidence type="ECO:0000256" key="2">
    <source>
        <dbReference type="SAM" id="Phobius"/>
    </source>
</evidence>
<dbReference type="Gene3D" id="3.30.2090.10">
    <property type="entry name" value="Multidrug efflux transporter AcrB TolC docking domain, DN and DC subdomains"/>
    <property type="match status" value="2"/>
</dbReference>
<organism evidence="4 5">
    <name type="scientific">Durusdinium trenchii</name>
    <dbReference type="NCBI Taxonomy" id="1381693"/>
    <lineage>
        <taxon>Eukaryota</taxon>
        <taxon>Sar</taxon>
        <taxon>Alveolata</taxon>
        <taxon>Dinophyceae</taxon>
        <taxon>Suessiales</taxon>
        <taxon>Symbiodiniaceae</taxon>
        <taxon>Durusdinium</taxon>
    </lineage>
</organism>
<protein>
    <submittedName>
        <fullName evidence="4">Nodulation protein NolG</fullName>
    </submittedName>
</protein>
<reference evidence="4 5" key="1">
    <citation type="submission" date="2024-02" db="EMBL/GenBank/DDBJ databases">
        <authorList>
            <person name="Chen Y."/>
            <person name="Shah S."/>
            <person name="Dougan E. K."/>
            <person name="Thang M."/>
            <person name="Chan C."/>
        </authorList>
    </citation>
    <scope>NUCLEOTIDE SEQUENCE [LARGE SCALE GENOMIC DNA]</scope>
</reference>
<feature type="transmembrane region" description="Helical" evidence="2">
    <location>
        <begin position="642"/>
        <end position="660"/>
    </location>
</feature>
<feature type="coiled-coil region" evidence="1">
    <location>
        <begin position="81"/>
        <end position="108"/>
    </location>
</feature>
<dbReference type="InterPro" id="IPR006143">
    <property type="entry name" value="RND_pump_MFP"/>
</dbReference>
<keyword evidence="5" id="KW-1185">Reference proteome</keyword>
<dbReference type="Gene3D" id="3.30.70.1430">
    <property type="entry name" value="Multidrug efflux transporter AcrB pore domain"/>
    <property type="match status" value="2"/>
</dbReference>
<feature type="transmembrane region" description="Helical" evidence="2">
    <location>
        <begin position="770"/>
        <end position="793"/>
    </location>
</feature>
<dbReference type="SUPFAM" id="SSF111369">
    <property type="entry name" value="HlyD-like secretion proteins"/>
    <property type="match status" value="1"/>
</dbReference>
<feature type="transmembrane region" description="Helical" evidence="2">
    <location>
        <begin position="694"/>
        <end position="719"/>
    </location>
</feature>
<dbReference type="InterPro" id="IPR003423">
    <property type="entry name" value="OMP_efflux"/>
</dbReference>
<dbReference type="SUPFAM" id="SSF82693">
    <property type="entry name" value="Multidrug efflux transporter AcrB pore domain, PN1, PN2, PC1 and PC2 subdomains"/>
    <property type="match status" value="2"/>
</dbReference>
<keyword evidence="1" id="KW-0175">Coiled coil</keyword>
<dbReference type="SUPFAM" id="SSF82866">
    <property type="entry name" value="Multidrug efflux transporter AcrB transmembrane domain"/>
    <property type="match status" value="2"/>
</dbReference>
<feature type="transmembrane region" description="Helical" evidence="2">
    <location>
        <begin position="1188"/>
        <end position="1208"/>
    </location>
</feature>
<evidence type="ECO:0000259" key="3">
    <source>
        <dbReference type="Pfam" id="PF25917"/>
    </source>
</evidence>
<feature type="transmembrane region" description="Helical" evidence="2">
    <location>
        <begin position="1289"/>
        <end position="1309"/>
    </location>
</feature>
<gene>
    <name evidence="4" type="ORF">SCF082_LOCUS23102</name>
</gene>
<feature type="transmembrane region" description="Helical" evidence="2">
    <location>
        <begin position="740"/>
        <end position="758"/>
    </location>
</feature>
<dbReference type="InterPro" id="IPR010131">
    <property type="entry name" value="MdtP/NodT-like"/>
</dbReference>
<dbReference type="Pfam" id="PF25917">
    <property type="entry name" value="BSH_RND"/>
    <property type="match status" value="1"/>
</dbReference>
<dbReference type="Gene3D" id="3.30.70.1320">
    <property type="entry name" value="Multidrug efflux transporter AcrB pore domain like"/>
    <property type="match status" value="1"/>
</dbReference>
<dbReference type="PRINTS" id="PR00702">
    <property type="entry name" value="ACRIFLAVINRP"/>
</dbReference>
<dbReference type="NCBIfam" id="TIGR01730">
    <property type="entry name" value="RND_mfp"/>
    <property type="match status" value="1"/>
</dbReference>